<feature type="compositionally biased region" description="Polar residues" evidence="1">
    <location>
        <begin position="40"/>
        <end position="62"/>
    </location>
</feature>
<dbReference type="VEuPathDB" id="FungiDB:H310_11408"/>
<keyword evidence="2" id="KW-1133">Transmembrane helix</keyword>
<keyword evidence="2" id="KW-0812">Transmembrane</keyword>
<feature type="transmembrane region" description="Helical" evidence="2">
    <location>
        <begin position="323"/>
        <end position="346"/>
    </location>
</feature>
<reference evidence="3" key="1">
    <citation type="submission" date="2013-12" db="EMBL/GenBank/DDBJ databases">
        <title>The Genome Sequence of Aphanomyces invadans NJM9701.</title>
        <authorList>
            <consortium name="The Broad Institute Genomics Platform"/>
            <person name="Russ C."/>
            <person name="Tyler B."/>
            <person name="van West P."/>
            <person name="Dieguez-Uribeondo J."/>
            <person name="Young S.K."/>
            <person name="Zeng Q."/>
            <person name="Gargeya S."/>
            <person name="Fitzgerald M."/>
            <person name="Abouelleil A."/>
            <person name="Alvarado L."/>
            <person name="Chapman S.B."/>
            <person name="Gainer-Dewar J."/>
            <person name="Goldberg J."/>
            <person name="Griggs A."/>
            <person name="Gujja S."/>
            <person name="Hansen M."/>
            <person name="Howarth C."/>
            <person name="Imamovic A."/>
            <person name="Ireland A."/>
            <person name="Larimer J."/>
            <person name="McCowan C."/>
            <person name="Murphy C."/>
            <person name="Pearson M."/>
            <person name="Poon T.W."/>
            <person name="Priest M."/>
            <person name="Roberts A."/>
            <person name="Saif S."/>
            <person name="Shea T."/>
            <person name="Sykes S."/>
            <person name="Wortman J."/>
            <person name="Nusbaum C."/>
            <person name="Birren B."/>
        </authorList>
    </citation>
    <scope>NUCLEOTIDE SEQUENCE [LARGE SCALE GENOMIC DNA]</scope>
    <source>
        <strain evidence="3">NJM9701</strain>
    </source>
</reference>
<dbReference type="EMBL" id="KI913982">
    <property type="protein sequence ID" value="ETV95140.1"/>
    <property type="molecule type" value="Genomic_DNA"/>
</dbReference>
<feature type="transmembrane region" description="Helical" evidence="2">
    <location>
        <begin position="243"/>
        <end position="263"/>
    </location>
</feature>
<name>A0A024TLV4_9STRA</name>
<evidence type="ECO:0000313" key="3">
    <source>
        <dbReference type="EMBL" id="ETV95140.1"/>
    </source>
</evidence>
<sequence length="353" mass="38572">MPTPPSGGYGALFPRRAPRLTGERQPLSSSSPSSALVAIEQSTTGTASTSHARRLQSPSNASGDVGQWIVQQWHATVAFESLTPIPLHVASICVGIVVCLVADKLSYVDSPMPKKGHRPSIPASTIPPTEHFYTWHHVLLSVVIFDLVYAIAWTRYMWTLAVAFPTLRFFHACCIAQVIAVLISQILFFLHMLDTYSMHWSVIAAPLALHAVLSLVQCEWQALLGVTAVAAALKADGVIAVDWFVVFTPLWVLLSCFISLVWLLPPPASSADTPWRRWSQGFWLAQAAVVYAAFVPLAIKLEIGSTSLPQSDGTSHDWLPYRVMVAVWLLPFSCLAFIVCVLVVMVECTLPTG</sequence>
<evidence type="ECO:0000256" key="1">
    <source>
        <dbReference type="SAM" id="MobiDB-lite"/>
    </source>
</evidence>
<dbReference type="OrthoDB" id="79349at2759"/>
<feature type="transmembrane region" description="Helical" evidence="2">
    <location>
        <begin position="138"/>
        <end position="157"/>
    </location>
</feature>
<evidence type="ECO:0008006" key="4">
    <source>
        <dbReference type="Google" id="ProtNLM"/>
    </source>
</evidence>
<proteinExistence type="predicted"/>
<dbReference type="AlphaFoldDB" id="A0A024TLV4"/>
<accession>A0A024TLV4</accession>
<dbReference type="RefSeq" id="XP_008876313.1">
    <property type="nucleotide sequence ID" value="XM_008878091.1"/>
</dbReference>
<organism evidence="3">
    <name type="scientific">Aphanomyces invadans</name>
    <dbReference type="NCBI Taxonomy" id="157072"/>
    <lineage>
        <taxon>Eukaryota</taxon>
        <taxon>Sar</taxon>
        <taxon>Stramenopiles</taxon>
        <taxon>Oomycota</taxon>
        <taxon>Saprolegniomycetes</taxon>
        <taxon>Saprolegniales</taxon>
        <taxon>Verrucalvaceae</taxon>
        <taxon>Aphanomyces</taxon>
    </lineage>
</organism>
<evidence type="ECO:0000256" key="2">
    <source>
        <dbReference type="SAM" id="Phobius"/>
    </source>
</evidence>
<gene>
    <name evidence="3" type="ORF">H310_11408</name>
</gene>
<keyword evidence="2" id="KW-0472">Membrane</keyword>
<dbReference type="GeneID" id="20088458"/>
<protein>
    <recommendedName>
        <fullName evidence="4">Transmembrane protein</fullName>
    </recommendedName>
</protein>
<feature type="transmembrane region" description="Helical" evidence="2">
    <location>
        <begin position="283"/>
        <end position="303"/>
    </location>
</feature>
<feature type="transmembrane region" description="Helical" evidence="2">
    <location>
        <begin position="169"/>
        <end position="190"/>
    </location>
</feature>
<feature type="region of interest" description="Disordered" evidence="1">
    <location>
        <begin position="1"/>
        <end position="63"/>
    </location>
</feature>